<reference evidence="1" key="1">
    <citation type="submission" date="2021-05" db="EMBL/GenBank/DDBJ databases">
        <authorList>
            <person name="Pan Q."/>
            <person name="Jouanno E."/>
            <person name="Zahm M."/>
            <person name="Klopp C."/>
            <person name="Cabau C."/>
            <person name="Louis A."/>
            <person name="Berthelot C."/>
            <person name="Parey E."/>
            <person name="Roest Crollius H."/>
            <person name="Montfort J."/>
            <person name="Robinson-Rechavi M."/>
            <person name="Bouchez O."/>
            <person name="Lampietro C."/>
            <person name="Lopez Roques C."/>
            <person name="Donnadieu C."/>
            <person name="Postlethwait J."/>
            <person name="Bobe J."/>
            <person name="Dillon D."/>
            <person name="Chandos A."/>
            <person name="von Hippel F."/>
            <person name="Guiguen Y."/>
        </authorList>
    </citation>
    <scope>NUCLEOTIDE SEQUENCE</scope>
    <source>
        <strain evidence="1">YG-Jan2019</strain>
    </source>
</reference>
<evidence type="ECO:0000313" key="2">
    <source>
        <dbReference type="Proteomes" id="UP001157502"/>
    </source>
</evidence>
<protein>
    <submittedName>
        <fullName evidence="1">Uncharacterized protein</fullName>
    </submittedName>
</protein>
<keyword evidence="2" id="KW-1185">Reference proteome</keyword>
<proteinExistence type="predicted"/>
<organism evidence="1 2">
    <name type="scientific">Dallia pectoralis</name>
    <name type="common">Alaska blackfish</name>
    <dbReference type="NCBI Taxonomy" id="75939"/>
    <lineage>
        <taxon>Eukaryota</taxon>
        <taxon>Metazoa</taxon>
        <taxon>Chordata</taxon>
        <taxon>Craniata</taxon>
        <taxon>Vertebrata</taxon>
        <taxon>Euteleostomi</taxon>
        <taxon>Actinopterygii</taxon>
        <taxon>Neopterygii</taxon>
        <taxon>Teleostei</taxon>
        <taxon>Protacanthopterygii</taxon>
        <taxon>Esociformes</taxon>
        <taxon>Umbridae</taxon>
        <taxon>Dallia</taxon>
    </lineage>
</organism>
<accession>A0ACC2G2D6</accession>
<dbReference type="EMBL" id="CM055745">
    <property type="protein sequence ID" value="KAJ7997898.1"/>
    <property type="molecule type" value="Genomic_DNA"/>
</dbReference>
<dbReference type="Proteomes" id="UP001157502">
    <property type="component" value="Chromosome 18"/>
</dbReference>
<gene>
    <name evidence="1" type="ORF">DPEC_G00216940</name>
</gene>
<comment type="caution">
    <text evidence="1">The sequence shown here is derived from an EMBL/GenBank/DDBJ whole genome shotgun (WGS) entry which is preliminary data.</text>
</comment>
<name>A0ACC2G2D6_DALPE</name>
<sequence>MSSLVRGTRGHRGTLLDDAHGCFRFCRDTIVLKATQRADNPLCYRNMAKIQLLRVFLSERLTAVAEEIFGVVEKTVSEYQDEVFRLQRLLDIVLQPEMKDLQQLNLSVSEAELPTEQQHSELEWSPSHRQESTEPTQIKKELDELRSSQDEEQLQWLEKNDSDFSPAFVQSHHNEDPTQCSYNYEAQKEGKYVRDIEPRTTTEQIKTEPTGEDCSESEPTSVPHQLPGNNPECSSAHSEIGDVDAMENGDLLHFNQVKSKRTMVVNGQDSVKPDAFSSLTPNLNRSMLQSLLDIVLQPKIKPHRAELLPLTLSDSEFPPERQQPQVGLEWSPSRVQEDPGPNQIKEELRSSPKEEQLPVLEEDNSTPVFVRSNRYEDPTQSLHFYQAQKEGNGDGDPQPSTTTEQSLLDIVLKPKIKPHRTDFPQLTLSVSELEISPELDHREQDWIPHLGQEDQEPSPIKKEQLWNSQEGQFQEHEERDDDDSSAFVKSDHYEVTARPSHFHRDGDPQPGTTTEQIKTEPGGEDCGESEPAIVPDTLTVDKERLCGVCGKHVESTACMSDHLQSHVAASCWIRRYPGIFIDVEESQRRGAQLLKYYQEESALKCSRTCCLTRHLSCNLAVFHYDTIQENVNCFHLHCPTQESCILTQRGNVILYNITEGVDPDLLVFGKYFTSNVRVLPNFYTRVNASEPLASDKRQFNHPPLPPAQPLTATPTARKPFKTIAINTATTTTTTTTRSSTQGTLTPTPGTLSPTPGTLPPPQVPCPPPLVPCPHPRYPDPHPWYPVPHPWYLAPTPGTLSPTPGTLPPTPGTQAPTTKTTNLAHYTAQITSAYQSTHEISTPAQPPTQQPTFTARQASSSTNPLTSTTFPAPPDNTEGSNKREPNSTKGYDARNHTAAAGSESDQDGHGGGETLPPGGVRPGWHVLAHSLLVAAVTVVAMVMSCCCSVLLVVSWRGRRKRKGRYRTTLRGKGGSMRLIKYVIVRESSWGNRGVDRQGELQG</sequence>
<evidence type="ECO:0000313" key="1">
    <source>
        <dbReference type="EMBL" id="KAJ7997898.1"/>
    </source>
</evidence>